<dbReference type="AlphaFoldDB" id="A0AAD6X5E6"/>
<dbReference type="EMBL" id="JARJCM010000045">
    <property type="protein sequence ID" value="KAJ7036185.1"/>
    <property type="molecule type" value="Genomic_DNA"/>
</dbReference>
<evidence type="ECO:0000313" key="2">
    <source>
        <dbReference type="EMBL" id="KAJ7036185.1"/>
    </source>
</evidence>
<name>A0AAD6X5E6_9AGAR</name>
<feature type="region of interest" description="Disordered" evidence="1">
    <location>
        <begin position="13"/>
        <end position="77"/>
    </location>
</feature>
<comment type="caution">
    <text evidence="2">The sequence shown here is derived from an EMBL/GenBank/DDBJ whole genome shotgun (WGS) entry which is preliminary data.</text>
</comment>
<sequence length="259" mass="27220">MTAVLHKNCKASSLVVPGDDNGGPPARIRAGRRLPARARKSKVAAAWRSRDGGLGGERKAGAGAQSSRGGDTGGGVDSQLDFCRPVGRVPFDFRASKRRGAELSGVMVHGDEVSALVLQASGLAGESIGLMGAVAPQAAAVKVKADAAAKDAQAMAKLIERGYFGMVVDAVLYAYTTPTSKFSLDMNFKMSRTSKWASGGPDPTHDHIKPECSMHELYCSYRLHLSFNSYVMHAHGPRVASAAPPGESFLGLEGQLNHS</sequence>
<proteinExistence type="predicted"/>
<feature type="compositionally biased region" description="Basic residues" evidence="1">
    <location>
        <begin position="29"/>
        <end position="42"/>
    </location>
</feature>
<organism evidence="2 3">
    <name type="scientific">Mycena alexandri</name>
    <dbReference type="NCBI Taxonomy" id="1745969"/>
    <lineage>
        <taxon>Eukaryota</taxon>
        <taxon>Fungi</taxon>
        <taxon>Dikarya</taxon>
        <taxon>Basidiomycota</taxon>
        <taxon>Agaricomycotina</taxon>
        <taxon>Agaricomycetes</taxon>
        <taxon>Agaricomycetidae</taxon>
        <taxon>Agaricales</taxon>
        <taxon>Marasmiineae</taxon>
        <taxon>Mycenaceae</taxon>
        <taxon>Mycena</taxon>
    </lineage>
</organism>
<evidence type="ECO:0000313" key="3">
    <source>
        <dbReference type="Proteomes" id="UP001218188"/>
    </source>
</evidence>
<protein>
    <submittedName>
        <fullName evidence="2">Uncharacterized protein</fullName>
    </submittedName>
</protein>
<evidence type="ECO:0000256" key="1">
    <source>
        <dbReference type="SAM" id="MobiDB-lite"/>
    </source>
</evidence>
<feature type="compositionally biased region" description="Basic and acidic residues" evidence="1">
    <location>
        <begin position="48"/>
        <end position="60"/>
    </location>
</feature>
<keyword evidence="3" id="KW-1185">Reference proteome</keyword>
<reference evidence="2" key="1">
    <citation type="submission" date="2023-03" db="EMBL/GenBank/DDBJ databases">
        <title>Massive genome expansion in bonnet fungi (Mycena s.s.) driven by repeated elements and novel gene families across ecological guilds.</title>
        <authorList>
            <consortium name="Lawrence Berkeley National Laboratory"/>
            <person name="Harder C.B."/>
            <person name="Miyauchi S."/>
            <person name="Viragh M."/>
            <person name="Kuo A."/>
            <person name="Thoen E."/>
            <person name="Andreopoulos B."/>
            <person name="Lu D."/>
            <person name="Skrede I."/>
            <person name="Drula E."/>
            <person name="Henrissat B."/>
            <person name="Morin E."/>
            <person name="Kohler A."/>
            <person name="Barry K."/>
            <person name="LaButti K."/>
            <person name="Morin E."/>
            <person name="Salamov A."/>
            <person name="Lipzen A."/>
            <person name="Mereny Z."/>
            <person name="Hegedus B."/>
            <person name="Baldrian P."/>
            <person name="Stursova M."/>
            <person name="Weitz H."/>
            <person name="Taylor A."/>
            <person name="Grigoriev I.V."/>
            <person name="Nagy L.G."/>
            <person name="Martin F."/>
            <person name="Kauserud H."/>
        </authorList>
    </citation>
    <scope>NUCLEOTIDE SEQUENCE</scope>
    <source>
        <strain evidence="2">CBHHK200</strain>
    </source>
</reference>
<dbReference type="Proteomes" id="UP001218188">
    <property type="component" value="Unassembled WGS sequence"/>
</dbReference>
<gene>
    <name evidence="2" type="ORF">C8F04DRAFT_1181711</name>
</gene>
<accession>A0AAD6X5E6</accession>